<dbReference type="Gene3D" id="3.30.70.1620">
    <property type="match status" value="1"/>
</dbReference>
<dbReference type="InterPro" id="IPR024704">
    <property type="entry name" value="SMC"/>
</dbReference>
<evidence type="ECO:0000313" key="9">
    <source>
        <dbReference type="EMBL" id="ACL16111.1"/>
    </source>
</evidence>
<keyword evidence="2 6" id="KW-0547">Nucleotide-binding</keyword>
<accession>B8GG37</accession>
<dbReference type="GO" id="GO:0016887">
    <property type="term" value="F:ATP hydrolysis activity"/>
    <property type="evidence" value="ECO:0007669"/>
    <property type="project" value="InterPro"/>
</dbReference>
<evidence type="ECO:0000313" key="10">
    <source>
        <dbReference type="Proteomes" id="UP000002457"/>
    </source>
</evidence>
<evidence type="ECO:0000256" key="4">
    <source>
        <dbReference type="ARBA" id="ARBA00023054"/>
    </source>
</evidence>
<keyword evidence="5 6" id="KW-0238">DNA-binding</keyword>
<dbReference type="PANTHER" id="PTHR43977">
    <property type="entry name" value="STRUCTURAL MAINTENANCE OF CHROMOSOMES PROTEIN 3"/>
    <property type="match status" value="1"/>
</dbReference>
<keyword evidence="1 6" id="KW-0963">Cytoplasm</keyword>
<dbReference type="Pfam" id="PF06470">
    <property type="entry name" value="SMC_hinge"/>
    <property type="match status" value="1"/>
</dbReference>
<feature type="coiled-coil region" evidence="6">
    <location>
        <begin position="660"/>
        <end position="701"/>
    </location>
</feature>
<reference evidence="9 10" key="1">
    <citation type="journal article" date="2015" name="Genome Announc.">
        <title>Complete Genome Sequence of Methanosphaerula palustris E1-9CT, a Hydrogenotrophic Methanogen Isolated from a Minerotrophic Fen Peatland.</title>
        <authorList>
            <person name="Cadillo-Quiroz H."/>
            <person name="Browne P."/>
            <person name="Kyrpides N."/>
            <person name="Woyke T."/>
            <person name="Goodwin L."/>
            <person name="Detter C."/>
            <person name="Yavitt J.B."/>
            <person name="Zinder S.H."/>
        </authorList>
    </citation>
    <scope>NUCLEOTIDE SEQUENCE [LARGE SCALE GENOMIC DNA]</scope>
    <source>
        <strain evidence="10">ATCC BAA-1556 / DSM 19958 / E1-9c</strain>
    </source>
</reference>
<comment type="function">
    <text evidence="6">Required for chromosome condensation and partitioning.</text>
</comment>
<dbReference type="PIRSF" id="PIRSF005719">
    <property type="entry name" value="SMC"/>
    <property type="match status" value="1"/>
</dbReference>
<dbReference type="Proteomes" id="UP000002457">
    <property type="component" value="Chromosome"/>
</dbReference>
<dbReference type="STRING" id="521011.Mpal_0747"/>
<dbReference type="GO" id="GO:0005524">
    <property type="term" value="F:ATP binding"/>
    <property type="evidence" value="ECO:0007669"/>
    <property type="project" value="UniProtKB-UniRule"/>
</dbReference>
<dbReference type="RefSeq" id="WP_012617430.1">
    <property type="nucleotide sequence ID" value="NC_011832.1"/>
</dbReference>
<comment type="domain">
    <text evidence="6">Contains large globular domains required for ATP hydrolysis at each terminus and a third globular domain forming a flexible hinge near the middle of the molecule. These domains are separated by coiled-coil structures.</text>
</comment>
<feature type="coiled-coil region" evidence="6">
    <location>
        <begin position="156"/>
        <end position="204"/>
    </location>
</feature>
<protein>
    <recommendedName>
        <fullName evidence="6">Chromosome partition protein Smc</fullName>
    </recommendedName>
</protein>
<organism evidence="9 10">
    <name type="scientific">Methanosphaerula palustris (strain ATCC BAA-1556 / DSM 19958 / E1-9c)</name>
    <dbReference type="NCBI Taxonomy" id="521011"/>
    <lineage>
        <taxon>Archaea</taxon>
        <taxon>Methanobacteriati</taxon>
        <taxon>Methanobacteriota</taxon>
        <taxon>Stenosarchaea group</taxon>
        <taxon>Methanomicrobia</taxon>
        <taxon>Methanomicrobiales</taxon>
        <taxon>Methanoregulaceae</taxon>
        <taxon>Methanosphaerula</taxon>
    </lineage>
</organism>
<evidence type="ECO:0000256" key="1">
    <source>
        <dbReference type="ARBA" id="ARBA00022490"/>
    </source>
</evidence>
<dbReference type="NCBIfam" id="TIGR02169">
    <property type="entry name" value="SMC_prok_A"/>
    <property type="match status" value="1"/>
</dbReference>
<evidence type="ECO:0000256" key="7">
    <source>
        <dbReference type="SAM" id="MobiDB-lite"/>
    </source>
</evidence>
<name>B8GG37_METPE</name>
<dbReference type="OrthoDB" id="9143at2157"/>
<feature type="compositionally biased region" description="Basic and acidic residues" evidence="7">
    <location>
        <begin position="407"/>
        <end position="429"/>
    </location>
</feature>
<dbReference type="Gene3D" id="1.10.287.1490">
    <property type="match status" value="1"/>
</dbReference>
<evidence type="ECO:0000256" key="2">
    <source>
        <dbReference type="ARBA" id="ARBA00022741"/>
    </source>
</evidence>
<gene>
    <name evidence="6" type="primary">smc</name>
    <name evidence="9" type="ordered locus">Mpal_0747</name>
</gene>
<evidence type="ECO:0000259" key="8">
    <source>
        <dbReference type="SMART" id="SM00968"/>
    </source>
</evidence>
<dbReference type="HOGENOM" id="CLU_001042_2_2_2"/>
<comment type="similarity">
    <text evidence="6">Belongs to the SMC family.</text>
</comment>
<dbReference type="SUPFAM" id="SSF52540">
    <property type="entry name" value="P-loop containing nucleoside triphosphate hydrolases"/>
    <property type="match status" value="1"/>
</dbReference>
<dbReference type="GO" id="GO:0007062">
    <property type="term" value="P:sister chromatid cohesion"/>
    <property type="evidence" value="ECO:0007669"/>
    <property type="project" value="InterPro"/>
</dbReference>
<keyword evidence="10" id="KW-1185">Reference proteome</keyword>
<dbReference type="eggNOG" id="arCOG00371">
    <property type="taxonomic scope" value="Archaea"/>
</dbReference>
<feature type="region of interest" description="Disordered" evidence="7">
    <location>
        <begin position="407"/>
        <end position="441"/>
    </location>
</feature>
<feature type="domain" description="SMC hinge" evidence="8">
    <location>
        <begin position="508"/>
        <end position="621"/>
    </location>
</feature>
<dbReference type="GO" id="GO:0007059">
    <property type="term" value="P:chromosome segregation"/>
    <property type="evidence" value="ECO:0007669"/>
    <property type="project" value="UniProtKB-UniRule"/>
</dbReference>
<dbReference type="KEGG" id="mpl:Mpal_0747"/>
<dbReference type="GO" id="GO:0005737">
    <property type="term" value="C:cytoplasm"/>
    <property type="evidence" value="ECO:0007669"/>
    <property type="project" value="UniProtKB-SubCell"/>
</dbReference>
<sequence length="1146" mass="129343">MFIKELEIDNFKSFGRKTTIPFFEGFTVVSGPNGSGKSNIIDAILFVLALSSSRNLRAEKLTDLINLNSNRNTAEVALTFSDGTTIRRKIKRTAAGYYSYNYMNNRLCKQSEVSAYLADHGIIPHGYNVVMQGDITRIMEMSDGERRRILDEIAGVAEFDQKRDQALAELEVVRERIEREELLLQEASLRLVELEKERQQALLYQELQQKLVHFQGCRAAAQLNEKERELGGLTSLLEEYRISQDRTVQDRSLEVNELAYLRADQKEVEAEINRKSGAEYLKLISQLEETKGNIRSTEQTIARLKREKETNLELVNRVFMDIKRAEAKVTADTEGIRALTIDRTTLAMEQAMIRARIEKVEGSLGHQQAETGEARERLFGLISSLEEKKGERSTLLHQKDMLIEKSRMRTKEQDRLSQRLTEVRNERTGKGGQQQEWTEASRVIGEEKRAIERRLSDSERGLLSRRSSLDGVRKELKAREQELMRYEAQQQVQGDAGGRALEAVLGMDGVYGTIARLGKVPPEYMTALNVAAGGRLHNVVVEDDRVAAGAIRYLKEEKAGRLTFLPLTKLKPVPLPPVDGDGIVGYARHLIAYDPLYDPAFGQVFGTTLVVDTLNRARTLMGKHRMVTLEGELVEKSGAMTGGFLKKTIKGFSASVDDDIRRLQAVIATLGEEASDLENGISRLTAESELLRNQRSEADQRMARYRIMLEEYGHRTESLAGEQKTLEETLAQMASDMEAGVAEITGVESNLDRIGDQIVTINDEITGLKKRLEGTEIPELTEQLEKQRKELEETERRLRNKESDLADLQRERAYFIKRVEELNRDREQAISRNLEIDGEAEGAGEQIARYREEIARLEEEQKSFSGELEVLQEKRSGIATQIQESEHRLIEFDTGIERVKLQITATQERVAVVSSEIAVIREQASGVETTLTLDEIEEGIATTDRAIRKLGAVNMLAVEEYARVEERVGERREKKEILSVERSSLMERIEGFEKMKFDAFMAAYTAINENFRAIFARLTSGTGRLILDNDEDPFAGGLTFAVQPRDKVVHLLNALSGGEKSLTTLAFIFSIQQYIPAPFYALDEVDMSLDGSNVERIAAMLKEISNTSQFIIVSLRKPMIEQADRILGVTVRPDKSTLVTGVKMNV</sequence>
<dbReference type="InterPro" id="IPR011890">
    <property type="entry name" value="SMC_prok"/>
</dbReference>
<dbReference type="GO" id="GO:0030261">
    <property type="term" value="P:chromosome condensation"/>
    <property type="evidence" value="ECO:0007669"/>
    <property type="project" value="InterPro"/>
</dbReference>
<dbReference type="AlphaFoldDB" id="B8GG37"/>
<feature type="binding site" evidence="6">
    <location>
        <begin position="32"/>
        <end position="39"/>
    </location>
    <ligand>
        <name>ATP</name>
        <dbReference type="ChEBI" id="CHEBI:30616"/>
    </ligand>
</feature>
<dbReference type="GO" id="GO:0005694">
    <property type="term" value="C:chromosome"/>
    <property type="evidence" value="ECO:0007669"/>
    <property type="project" value="InterPro"/>
</dbReference>
<dbReference type="GO" id="GO:0003677">
    <property type="term" value="F:DNA binding"/>
    <property type="evidence" value="ECO:0007669"/>
    <property type="project" value="UniProtKB-UniRule"/>
</dbReference>
<comment type="subunit">
    <text evidence="6">Homodimer.</text>
</comment>
<keyword evidence="4 6" id="KW-0175">Coiled coil</keyword>
<dbReference type="InterPro" id="IPR027417">
    <property type="entry name" value="P-loop_NTPase"/>
</dbReference>
<dbReference type="HAMAP" id="MF_01894">
    <property type="entry name" value="Smc_prok"/>
    <property type="match status" value="1"/>
</dbReference>
<evidence type="ECO:0000256" key="6">
    <source>
        <dbReference type="HAMAP-Rule" id="MF_01894"/>
    </source>
</evidence>
<dbReference type="GO" id="GO:0006260">
    <property type="term" value="P:DNA replication"/>
    <property type="evidence" value="ECO:0007669"/>
    <property type="project" value="UniProtKB-UniRule"/>
</dbReference>
<dbReference type="InterPro" id="IPR003395">
    <property type="entry name" value="RecF/RecN/SMC_N"/>
</dbReference>
<dbReference type="Gene3D" id="1.20.1060.20">
    <property type="match status" value="1"/>
</dbReference>
<dbReference type="Pfam" id="PF02463">
    <property type="entry name" value="SMC_N"/>
    <property type="match status" value="1"/>
</dbReference>
<dbReference type="GeneID" id="7270482"/>
<comment type="subcellular location">
    <subcellularLocation>
        <location evidence="6">Cytoplasm</location>
    </subcellularLocation>
</comment>
<dbReference type="Gene3D" id="3.40.50.300">
    <property type="entry name" value="P-loop containing nucleotide triphosphate hydrolases"/>
    <property type="match status" value="2"/>
</dbReference>
<dbReference type="SUPFAM" id="SSF75553">
    <property type="entry name" value="Smc hinge domain"/>
    <property type="match status" value="1"/>
</dbReference>
<evidence type="ECO:0000256" key="3">
    <source>
        <dbReference type="ARBA" id="ARBA00022840"/>
    </source>
</evidence>
<feature type="coiled-coil region" evidence="6">
    <location>
        <begin position="777"/>
        <end position="874"/>
    </location>
</feature>
<proteinExistence type="inferred from homology"/>
<dbReference type="EMBL" id="CP001338">
    <property type="protein sequence ID" value="ACL16111.1"/>
    <property type="molecule type" value="Genomic_DNA"/>
</dbReference>
<feature type="coiled-coil region" evidence="6">
    <location>
        <begin position="287"/>
        <end position="314"/>
    </location>
</feature>
<dbReference type="SMART" id="SM00968">
    <property type="entry name" value="SMC_hinge"/>
    <property type="match status" value="1"/>
</dbReference>
<evidence type="ECO:0000256" key="5">
    <source>
        <dbReference type="ARBA" id="ARBA00023125"/>
    </source>
</evidence>
<keyword evidence="3 6" id="KW-0067">ATP-binding</keyword>
<dbReference type="InterPro" id="IPR036277">
    <property type="entry name" value="SMC_hinge_sf"/>
</dbReference>
<dbReference type="InterPro" id="IPR010935">
    <property type="entry name" value="SMC_hinge"/>
</dbReference>